<dbReference type="InterPro" id="IPR037022">
    <property type="entry name" value="Formyl_trans_C_sf"/>
</dbReference>
<dbReference type="PANTHER" id="PTHR11138">
    <property type="entry name" value="METHIONYL-TRNA FORMYLTRANSFERASE"/>
    <property type="match status" value="1"/>
</dbReference>
<reference evidence="12 13" key="1">
    <citation type="submission" date="2018-08" db="EMBL/GenBank/DDBJ databases">
        <title>Erythrobacter zhengii sp.nov., a bacterium isolated from deep-sea sediment.</title>
        <authorList>
            <person name="Fang C."/>
            <person name="Wu Y.-H."/>
            <person name="Sun C."/>
            <person name="Wang H."/>
            <person name="Cheng H."/>
            <person name="Meng F.-X."/>
            <person name="Wang C.-S."/>
            <person name="Xu X.-W."/>
        </authorList>
    </citation>
    <scope>NUCLEOTIDE SEQUENCE [LARGE SCALE GENOMIC DNA]</scope>
    <source>
        <strain evidence="12 13">V18</strain>
    </source>
</reference>
<dbReference type="SUPFAM" id="SSF50486">
    <property type="entry name" value="FMT C-terminal domain-like"/>
    <property type="match status" value="1"/>
</dbReference>
<dbReference type="Proteomes" id="UP000286576">
    <property type="component" value="Unassembled WGS sequence"/>
</dbReference>
<sequence>MRIIFMGTPDFAVPTLDALVDAGHEMAAVYSQPPSRAGRGKKERPSPVHARAEQLRIEVRHPASLKGADEQAAFATLEADVAVVAAYGLLLPQPILDAPIHGCLNVHGSLLPRWRGAAPIHRAIQAGDAQTGITIMRMEAGLDTGPMLLKGATPVDRKTTGELHDELAQMGARLMVQALAQIDTLEAERQDDTLATYAPKISKAEAKLDFTKPAEVLEREVRAFSPFPGSWFELDGERIKLLRAELADVSGTPGTVLDERLTIACGTGAIRPVTLQRAGKPAMALDDFLRGNAVSQGMSAG</sequence>
<dbReference type="InterPro" id="IPR044135">
    <property type="entry name" value="Met-tRNA-FMT_C"/>
</dbReference>
<keyword evidence="13" id="KW-1185">Reference proteome</keyword>
<evidence type="ECO:0000256" key="6">
    <source>
        <dbReference type="ARBA" id="ARBA00022917"/>
    </source>
</evidence>
<keyword evidence="5 8" id="KW-0808">Transferase</keyword>
<gene>
    <name evidence="8" type="primary">fmt</name>
    <name evidence="12" type="ORF">D2V07_04555</name>
</gene>
<evidence type="ECO:0000256" key="2">
    <source>
        <dbReference type="ARBA" id="ARBA00010699"/>
    </source>
</evidence>
<dbReference type="AlphaFoldDB" id="A0A418NUD5"/>
<evidence type="ECO:0000256" key="9">
    <source>
        <dbReference type="SAM" id="MobiDB-lite"/>
    </source>
</evidence>
<dbReference type="InterPro" id="IPR041711">
    <property type="entry name" value="Met-tRNA-FMT_N"/>
</dbReference>
<feature type="domain" description="Formyl transferase C-terminal" evidence="11">
    <location>
        <begin position="200"/>
        <end position="292"/>
    </location>
</feature>
<evidence type="ECO:0000313" key="12">
    <source>
        <dbReference type="EMBL" id="RIV87619.1"/>
    </source>
</evidence>
<dbReference type="EMBL" id="QXFL01000002">
    <property type="protein sequence ID" value="RIV87619.1"/>
    <property type="molecule type" value="Genomic_DNA"/>
</dbReference>
<evidence type="ECO:0000256" key="7">
    <source>
        <dbReference type="ARBA" id="ARBA00048558"/>
    </source>
</evidence>
<evidence type="ECO:0000313" key="13">
    <source>
        <dbReference type="Proteomes" id="UP000286576"/>
    </source>
</evidence>
<accession>A0A418NUD5</accession>
<dbReference type="InterPro" id="IPR011034">
    <property type="entry name" value="Formyl_transferase-like_C_sf"/>
</dbReference>
<dbReference type="SUPFAM" id="SSF53328">
    <property type="entry name" value="Formyltransferase"/>
    <property type="match status" value="1"/>
</dbReference>
<evidence type="ECO:0000256" key="5">
    <source>
        <dbReference type="ARBA" id="ARBA00022679"/>
    </source>
</evidence>
<protein>
    <recommendedName>
        <fullName evidence="4 8">Methionyl-tRNA formyltransferase</fullName>
        <ecNumber evidence="3 8">2.1.2.9</ecNumber>
    </recommendedName>
</protein>
<feature type="domain" description="Formyl transferase N-terminal" evidence="10">
    <location>
        <begin position="1"/>
        <end position="179"/>
    </location>
</feature>
<dbReference type="InterPro" id="IPR001555">
    <property type="entry name" value="GART_AS"/>
</dbReference>
<dbReference type="RefSeq" id="WP_119585220.1">
    <property type="nucleotide sequence ID" value="NZ_CAWODQ010000012.1"/>
</dbReference>
<dbReference type="InterPro" id="IPR036477">
    <property type="entry name" value="Formyl_transf_N_sf"/>
</dbReference>
<name>A0A418NUD5_9SPHN</name>
<dbReference type="EC" id="2.1.2.9" evidence="3 8"/>
<comment type="function">
    <text evidence="1 8">Attaches a formyl group to the free amino group of methionyl-tRNA(fMet). The formyl group appears to play a dual role in the initiator identity of N-formylmethionyl-tRNA by promoting its recognition by IF2 and preventing the misappropriation of this tRNA by the elongation apparatus.</text>
</comment>
<feature type="region of interest" description="Disordered" evidence="9">
    <location>
        <begin position="30"/>
        <end position="50"/>
    </location>
</feature>
<evidence type="ECO:0000256" key="3">
    <source>
        <dbReference type="ARBA" id="ARBA00012261"/>
    </source>
</evidence>
<comment type="catalytic activity">
    <reaction evidence="7 8">
        <text>L-methionyl-tRNA(fMet) + (6R)-10-formyltetrahydrofolate = N-formyl-L-methionyl-tRNA(fMet) + (6S)-5,6,7,8-tetrahydrofolate + H(+)</text>
        <dbReference type="Rhea" id="RHEA:24380"/>
        <dbReference type="Rhea" id="RHEA-COMP:9952"/>
        <dbReference type="Rhea" id="RHEA-COMP:9953"/>
        <dbReference type="ChEBI" id="CHEBI:15378"/>
        <dbReference type="ChEBI" id="CHEBI:57453"/>
        <dbReference type="ChEBI" id="CHEBI:78530"/>
        <dbReference type="ChEBI" id="CHEBI:78844"/>
        <dbReference type="ChEBI" id="CHEBI:195366"/>
        <dbReference type="EC" id="2.1.2.9"/>
    </reaction>
</comment>
<dbReference type="Gene3D" id="3.40.50.170">
    <property type="entry name" value="Formyl transferase, N-terminal domain"/>
    <property type="match status" value="1"/>
</dbReference>
<evidence type="ECO:0000256" key="1">
    <source>
        <dbReference type="ARBA" id="ARBA00002606"/>
    </source>
</evidence>
<dbReference type="NCBIfam" id="TIGR00460">
    <property type="entry name" value="fmt"/>
    <property type="match status" value="1"/>
</dbReference>
<dbReference type="InterPro" id="IPR005793">
    <property type="entry name" value="Formyl_trans_C"/>
</dbReference>
<dbReference type="PANTHER" id="PTHR11138:SF5">
    <property type="entry name" value="METHIONYL-TRNA FORMYLTRANSFERASE, MITOCHONDRIAL"/>
    <property type="match status" value="1"/>
</dbReference>
<evidence type="ECO:0000259" key="11">
    <source>
        <dbReference type="Pfam" id="PF02911"/>
    </source>
</evidence>
<dbReference type="Gene3D" id="3.10.25.10">
    <property type="entry name" value="Formyl transferase, C-terminal domain"/>
    <property type="match status" value="1"/>
</dbReference>
<keyword evidence="6 8" id="KW-0648">Protein biosynthesis</keyword>
<dbReference type="OrthoDB" id="9802815at2"/>
<proteinExistence type="inferred from homology"/>
<dbReference type="Pfam" id="PF02911">
    <property type="entry name" value="Formyl_trans_C"/>
    <property type="match status" value="1"/>
</dbReference>
<comment type="caution">
    <text evidence="12">The sequence shown here is derived from an EMBL/GenBank/DDBJ whole genome shotgun (WGS) entry which is preliminary data.</text>
</comment>
<comment type="similarity">
    <text evidence="2 8">Belongs to the Fmt family.</text>
</comment>
<dbReference type="PROSITE" id="PS00373">
    <property type="entry name" value="GART"/>
    <property type="match status" value="1"/>
</dbReference>
<dbReference type="GO" id="GO:0005829">
    <property type="term" value="C:cytosol"/>
    <property type="evidence" value="ECO:0007669"/>
    <property type="project" value="TreeGrafter"/>
</dbReference>
<dbReference type="InterPro" id="IPR002376">
    <property type="entry name" value="Formyl_transf_N"/>
</dbReference>
<dbReference type="Pfam" id="PF00551">
    <property type="entry name" value="Formyl_trans_N"/>
    <property type="match status" value="1"/>
</dbReference>
<feature type="binding site" evidence="8">
    <location>
        <begin position="109"/>
        <end position="112"/>
    </location>
    <ligand>
        <name>(6S)-5,6,7,8-tetrahydrofolate</name>
        <dbReference type="ChEBI" id="CHEBI:57453"/>
    </ligand>
</feature>
<dbReference type="CDD" id="cd08646">
    <property type="entry name" value="FMT_core_Met-tRNA-FMT_N"/>
    <property type="match status" value="1"/>
</dbReference>
<evidence type="ECO:0000256" key="8">
    <source>
        <dbReference type="HAMAP-Rule" id="MF_00182"/>
    </source>
</evidence>
<dbReference type="GO" id="GO:0004479">
    <property type="term" value="F:methionyl-tRNA formyltransferase activity"/>
    <property type="evidence" value="ECO:0007669"/>
    <property type="project" value="UniProtKB-UniRule"/>
</dbReference>
<dbReference type="InterPro" id="IPR005794">
    <property type="entry name" value="Fmt"/>
</dbReference>
<dbReference type="HAMAP" id="MF_00182">
    <property type="entry name" value="Formyl_trans"/>
    <property type="match status" value="1"/>
</dbReference>
<organism evidence="12 13">
    <name type="scientific">Aurantiacibacter zhengii</name>
    <dbReference type="NCBI Taxonomy" id="2307003"/>
    <lineage>
        <taxon>Bacteria</taxon>
        <taxon>Pseudomonadati</taxon>
        <taxon>Pseudomonadota</taxon>
        <taxon>Alphaproteobacteria</taxon>
        <taxon>Sphingomonadales</taxon>
        <taxon>Erythrobacteraceae</taxon>
        <taxon>Aurantiacibacter</taxon>
    </lineage>
</organism>
<evidence type="ECO:0000256" key="4">
    <source>
        <dbReference type="ARBA" id="ARBA00016014"/>
    </source>
</evidence>
<dbReference type="CDD" id="cd08704">
    <property type="entry name" value="Met_tRNA_FMT_C"/>
    <property type="match status" value="1"/>
</dbReference>
<evidence type="ECO:0000259" key="10">
    <source>
        <dbReference type="Pfam" id="PF00551"/>
    </source>
</evidence>